<name>C5EAU2_BIFLI</name>
<gene>
    <name evidence="1" type="ORF">BLIG_01087</name>
</gene>
<reference evidence="1" key="1">
    <citation type="submission" date="2008-08" db="EMBL/GenBank/DDBJ databases">
        <title>Annotation of Bifidobacterium longum subsp. infantis CCUG 52486.</title>
        <authorList>
            <consortium name="The Broad Institute Genome Sequencing Platform"/>
            <person name="Gougoulias C."/>
            <person name="Tuohy K.M."/>
            <person name="Gibson G.R."/>
            <person name="Ward D."/>
            <person name="Mehta T."/>
            <person name="Young S."/>
            <person name="Jaffe D."/>
            <person name="Gnerre S."/>
            <person name="Berlin A."/>
            <person name="Heiman D."/>
            <person name="Hepburn T."/>
            <person name="Shea T."/>
            <person name="Sykes S."/>
            <person name="Alvarado L."/>
            <person name="Kodira C."/>
            <person name="Borodovsky M."/>
            <person name="Lander E."/>
            <person name="Galagan J."/>
            <person name="Nusbaum C."/>
            <person name="Birren B."/>
        </authorList>
    </citation>
    <scope>NUCLEOTIDE SEQUENCE [LARGE SCALE GENOMIC DNA]</scope>
    <source>
        <strain evidence="1">CCUG 52486</strain>
    </source>
</reference>
<protein>
    <submittedName>
        <fullName evidence="1">Uncharacterized protein</fullName>
    </submittedName>
</protein>
<dbReference type="EMBL" id="DS990239">
    <property type="protein sequence ID" value="EEQ55136.1"/>
    <property type="molecule type" value="Genomic_DNA"/>
</dbReference>
<organism evidence="1">
    <name type="scientific">Bifidobacterium longum subsp. infantis CCUG 52486</name>
    <dbReference type="NCBI Taxonomy" id="537937"/>
    <lineage>
        <taxon>Bacteria</taxon>
        <taxon>Bacillati</taxon>
        <taxon>Actinomycetota</taxon>
        <taxon>Actinomycetes</taxon>
        <taxon>Bifidobacteriales</taxon>
        <taxon>Bifidobacteriaceae</taxon>
        <taxon>Bifidobacterium</taxon>
    </lineage>
</organism>
<dbReference type="AlphaFoldDB" id="C5EAU2"/>
<accession>C5EAU2</accession>
<sequence>MLDFALVLQYGGLGKCGGDGVCIDELATFGLEAHALGLTVIMRHAECDVLRHLILQLLDCIRYLAHVRKLLMHHNKGKYCFGIGESERLPDTGSMMMFVMRKHVLQRIKQSHNVLLRTGAQSATSAAYCSPEYEGMVRGTPRANIGSGRCSQQLRISQDMTKSG</sequence>
<proteinExistence type="predicted"/>
<dbReference type="Proteomes" id="UP000005084">
    <property type="component" value="Unassembled WGS sequence"/>
</dbReference>
<evidence type="ECO:0000313" key="1">
    <source>
        <dbReference type="EMBL" id="EEQ55136.1"/>
    </source>
</evidence>
<dbReference type="HOGENOM" id="CLU_1615808_0_0_11"/>